<evidence type="ECO:0000313" key="3">
    <source>
        <dbReference type="EMBL" id="QDV42577.1"/>
    </source>
</evidence>
<evidence type="ECO:0000259" key="2">
    <source>
        <dbReference type="Pfam" id="PF11867"/>
    </source>
</evidence>
<evidence type="ECO:0000256" key="1">
    <source>
        <dbReference type="ARBA" id="ARBA00022747"/>
    </source>
</evidence>
<name>A0A518HP72_9BACT</name>
<dbReference type="InterPro" id="IPR021810">
    <property type="entry name" value="T1RH-like_C"/>
</dbReference>
<dbReference type="Proteomes" id="UP000319004">
    <property type="component" value="Chromosome"/>
</dbReference>
<organism evidence="3 4">
    <name type="scientific">Stieleria neptunia</name>
    <dbReference type="NCBI Taxonomy" id="2527979"/>
    <lineage>
        <taxon>Bacteria</taxon>
        <taxon>Pseudomonadati</taxon>
        <taxon>Planctomycetota</taxon>
        <taxon>Planctomycetia</taxon>
        <taxon>Pirellulales</taxon>
        <taxon>Pirellulaceae</taxon>
        <taxon>Stieleria</taxon>
    </lineage>
</organism>
<dbReference type="Gene3D" id="3.90.1570.50">
    <property type="match status" value="1"/>
</dbReference>
<dbReference type="PANTHER" id="PTHR30195:SF15">
    <property type="entry name" value="TYPE I RESTRICTION ENZYME HINDI ENDONUCLEASE SUBUNIT"/>
    <property type="match status" value="1"/>
</dbReference>
<proteinExistence type="predicted"/>
<dbReference type="GO" id="GO:0009307">
    <property type="term" value="P:DNA restriction-modification system"/>
    <property type="evidence" value="ECO:0007669"/>
    <property type="project" value="UniProtKB-KW"/>
</dbReference>
<dbReference type="InterPro" id="IPR051268">
    <property type="entry name" value="Type-I_R_enzyme_R_subunit"/>
</dbReference>
<sequence length="402" mass="44647">MGSLTAGREWFKPWRAIDSEKPVKGLSELEVLIRGAFDPERLVRLIQNFIVFEEDPDSGTVHKILAGYTESGGQGETTIDTAQAVAALQKQYEICCDMLHGFDWSAWHGGKPTDMVSVPVAAQDYVLDQEDGKQRWLASVSSLSKAFALCPTEPYAHEIRDDVAFFQTVAAMMRKYQENGKSQSELDYAVRQLVGKAVVTTGDRPIDVCSAAGMEKPDISILSDDFLEEVRRLPHKNVAVELLKKLLSDEIKTRSPRNVVQARAFSDMLKRTLNAYHNRAITTQEIIEEMIKLGKELRAAGARGADLGLNDDELAFHDALAENESAFELLGDDKLKVIATELIVAVRKNVTIDWALRESARARIRVIIRRILRKHGYPPDLQAAATKLVLEQAEAICGGMLG</sequence>
<evidence type="ECO:0000313" key="4">
    <source>
        <dbReference type="Proteomes" id="UP000319004"/>
    </source>
</evidence>
<keyword evidence="4" id="KW-1185">Reference proteome</keyword>
<dbReference type="EMBL" id="CP037423">
    <property type="protein sequence ID" value="QDV42577.1"/>
    <property type="molecule type" value="Genomic_DNA"/>
</dbReference>
<protein>
    <recommendedName>
        <fullName evidence="2">Type I restriction enzyme HindI endonuclease subunit-like C-terminal domain-containing protein</fullName>
    </recommendedName>
</protein>
<dbReference type="PANTHER" id="PTHR30195">
    <property type="entry name" value="TYPE I SITE-SPECIFIC DEOXYRIBONUCLEASE PROTEIN SUBUNIT M AND R"/>
    <property type="match status" value="1"/>
</dbReference>
<dbReference type="RefSeq" id="WP_197455956.1">
    <property type="nucleotide sequence ID" value="NZ_CP037423.1"/>
</dbReference>
<dbReference type="AlphaFoldDB" id="A0A518HP72"/>
<reference evidence="3 4" key="1">
    <citation type="submission" date="2019-03" db="EMBL/GenBank/DDBJ databases">
        <title>Deep-cultivation of Planctomycetes and their phenomic and genomic characterization uncovers novel biology.</title>
        <authorList>
            <person name="Wiegand S."/>
            <person name="Jogler M."/>
            <person name="Boedeker C."/>
            <person name="Pinto D."/>
            <person name="Vollmers J."/>
            <person name="Rivas-Marin E."/>
            <person name="Kohn T."/>
            <person name="Peeters S.H."/>
            <person name="Heuer A."/>
            <person name="Rast P."/>
            <person name="Oberbeckmann S."/>
            <person name="Bunk B."/>
            <person name="Jeske O."/>
            <person name="Meyerdierks A."/>
            <person name="Storesund J.E."/>
            <person name="Kallscheuer N."/>
            <person name="Luecker S."/>
            <person name="Lage O.M."/>
            <person name="Pohl T."/>
            <person name="Merkel B.J."/>
            <person name="Hornburger P."/>
            <person name="Mueller R.-W."/>
            <person name="Bruemmer F."/>
            <person name="Labrenz M."/>
            <person name="Spormann A.M."/>
            <person name="Op den Camp H."/>
            <person name="Overmann J."/>
            <person name="Amann R."/>
            <person name="Jetten M.S.M."/>
            <person name="Mascher T."/>
            <person name="Medema M.H."/>
            <person name="Devos D.P."/>
            <person name="Kaster A.-K."/>
            <person name="Ovreas L."/>
            <person name="Rohde M."/>
            <person name="Galperin M.Y."/>
            <person name="Jogler C."/>
        </authorList>
    </citation>
    <scope>NUCLEOTIDE SEQUENCE [LARGE SCALE GENOMIC DNA]</scope>
    <source>
        <strain evidence="3 4">Enr13</strain>
    </source>
</reference>
<keyword evidence="1" id="KW-0680">Restriction system</keyword>
<feature type="domain" description="Type I restriction enzyme HindI endonuclease subunit-like C-terminal" evidence="2">
    <location>
        <begin position="71"/>
        <end position="397"/>
    </location>
</feature>
<accession>A0A518HP72</accession>
<gene>
    <name evidence="3" type="ORF">Enr13x_24250</name>
</gene>
<dbReference type="KEGG" id="snep:Enr13x_24250"/>
<dbReference type="Pfam" id="PF11867">
    <property type="entry name" value="T1RH-like_C"/>
    <property type="match status" value="1"/>
</dbReference>